<feature type="compositionally biased region" description="Polar residues" evidence="1">
    <location>
        <begin position="395"/>
        <end position="414"/>
    </location>
</feature>
<dbReference type="VEuPathDB" id="ToxoDB:LOC113147037"/>
<feature type="compositionally biased region" description="Basic and acidic residues" evidence="1">
    <location>
        <begin position="548"/>
        <end position="557"/>
    </location>
</feature>
<feature type="compositionally biased region" description="Low complexity" evidence="1">
    <location>
        <begin position="761"/>
        <end position="781"/>
    </location>
</feature>
<feature type="region of interest" description="Disordered" evidence="1">
    <location>
        <begin position="698"/>
        <end position="719"/>
    </location>
</feature>
<sequence>MAGSQDLAYIRDKLPLLDLQLPHSIFLEPLCIQALHARGMFTTMGCMTSINSQDVFARGALERILLALLDQGLPSHLHKIMDSVVLRQSRDSHASAQGAWFCFPVDGSYLFAVSSLHQSMMPHDLMLETEMYAWFVGIVHMGPLETTQPMSGRGGLPTAGTLHGVRSSERHLSTLDSVQNEPLRFGRGYLAHPWWLWKDLLFAAALSAKAREKEKGERKLARLFDSGCAMSTKSPEVSAHPSNTLHDESQQPKASRDSLEADQQRHHHGHRSQEALPSNRQEQELQPRVGELQRHTAGLLDKQQQQLEGEQRENKQPVCGREERKHETGPNGGQEQAQPVRSKDKDNRGDASVILRRPSSNTNSSISCARRQGARAASRKAAAAIGEAAQRKRVSQATKQNRTGNPSEPPSTSEAEGGNAAITAPADDVCLIKAIICTNQPEQQQQQQQQQSGRKRRQQTPPGLLVRLHPPANIEDAYTGAAPRTTASPVTDAPPAASGRKRGRGRRTGSTGKPGDAAGVGDGITSSRRPTTAKGAAEAFSASAASAVDEKHAREAAEATAAGSDRARAVGGIPPAVILETPLPVAGVATAVAAASPIAATSPTQGKQAVEKAPSAAPKAEAHLEEVSPRQTQHRSGFSLWAFAKSCCSSLLSAPSAAQGGAAADETPAVAASTAAPAAVEAASSSWYLLRLQSSTAAEAVATPQRPLRRVKDSTASWSASSKAAVRALRAETAPFSEATSPPAAANEHSTSPQDSPNAETSASTAARASTTTSARLPPAANAEGANLAAPGQERSDPDAAAFAASAAIVPSAEAQPAATAPTAEAPAATPSFSAAPPPLTDFSAIEAEAASAAKAAWIAAGETDCVGSWSLLLSRAFTSLFSDPLKQLLFVQQQKPHQIREALSRLRRQRVRNRVHLQQLQQTEQGLHRQQQPLLLQQQRRLQTVSEGLSFLDSFLSAALRCAEQGISCRCPSEACSRRGQKQRERLQEKGELYNAEPHKETTQQQACTPVQHPLRQHTKKLLQQHTQAQLEGAEERQGQQQEECDHGLQRHAEHQQQLPEETSDSQQHVGHDPKGAEDEEHLQAGEQCEGTEKQAEQEEKQGENQQDADSEVFMDSLSPRGSTRKTTEVAVDLVDVSSDDDSRSGRCASERESACGLVLPPDKLAAAAKNMASERTVPAGDVATHFAAARVGVTPSGGRPLSPADRFYSAADLPLSLPAATCTIPPFPACGGTRHSEPPLTQVEKKRPTTPTPQCTSPTASQQQSGRQRCTATAPQIRAALMRSNDRLSVFERLLAMEAVTLADIEQSLKGESTSPCQSTGTAGFSAEGLCDGRKTLETTSEGPPGGPQRVPAFEAWRQQSKP</sequence>
<feature type="region of interest" description="Disordered" evidence="1">
    <location>
        <begin position="816"/>
        <end position="835"/>
    </location>
</feature>
<feature type="region of interest" description="Disordered" evidence="1">
    <location>
        <begin position="442"/>
        <end position="566"/>
    </location>
</feature>
<feature type="compositionally biased region" description="Polar residues" evidence="1">
    <location>
        <begin position="748"/>
        <end position="760"/>
    </location>
</feature>
<evidence type="ECO:0000256" key="1">
    <source>
        <dbReference type="SAM" id="MobiDB-lite"/>
    </source>
</evidence>
<feature type="region of interest" description="Disordered" evidence="1">
    <location>
        <begin position="1236"/>
        <end position="1271"/>
    </location>
</feature>
<protein>
    <submittedName>
        <fullName evidence="2">Uncharacterized protein</fullName>
    </submittedName>
</protein>
<comment type="caution">
    <text evidence="2">The sequence shown here is derived from an EMBL/GenBank/DDBJ whole genome shotgun (WGS) entry which is preliminary data.</text>
</comment>
<accession>A0A1D3D2N2</accession>
<proteinExistence type="predicted"/>
<feature type="compositionally biased region" description="Polar residues" evidence="1">
    <location>
        <begin position="1312"/>
        <end position="1325"/>
    </location>
</feature>
<feature type="compositionally biased region" description="Basic and acidic residues" evidence="1">
    <location>
        <begin position="309"/>
        <end position="328"/>
    </location>
</feature>
<feature type="compositionally biased region" description="Low complexity" evidence="1">
    <location>
        <begin position="442"/>
        <end position="452"/>
    </location>
</feature>
<feature type="compositionally biased region" description="Polar residues" evidence="1">
    <location>
        <begin position="231"/>
        <end position="244"/>
    </location>
</feature>
<feature type="region of interest" description="Disordered" evidence="1">
    <location>
        <begin position="231"/>
        <end position="288"/>
    </location>
</feature>
<evidence type="ECO:0000313" key="3">
    <source>
        <dbReference type="Proteomes" id="UP000095192"/>
    </source>
</evidence>
<evidence type="ECO:0000313" key="2">
    <source>
        <dbReference type="EMBL" id="OEH77695.1"/>
    </source>
</evidence>
<dbReference type="InParanoid" id="A0A1D3D2N2"/>
<dbReference type="Proteomes" id="UP000095192">
    <property type="component" value="Unassembled WGS sequence"/>
</dbReference>
<organism evidence="2 3">
    <name type="scientific">Cyclospora cayetanensis</name>
    <dbReference type="NCBI Taxonomy" id="88456"/>
    <lineage>
        <taxon>Eukaryota</taxon>
        <taxon>Sar</taxon>
        <taxon>Alveolata</taxon>
        <taxon>Apicomplexa</taxon>
        <taxon>Conoidasida</taxon>
        <taxon>Coccidia</taxon>
        <taxon>Eucoccidiorida</taxon>
        <taxon>Eimeriorina</taxon>
        <taxon>Eimeriidae</taxon>
        <taxon>Cyclospora</taxon>
    </lineage>
</organism>
<feature type="compositionally biased region" description="Basic and acidic residues" evidence="1">
    <location>
        <begin position="1035"/>
        <end position="1056"/>
    </location>
</feature>
<reference evidence="2 3" key="1">
    <citation type="journal article" date="2016" name="BMC Genomics">
        <title>Comparative genomics reveals Cyclospora cayetanensis possesses coccidia-like metabolism and invasion components but unique surface antigens.</title>
        <authorList>
            <person name="Liu S."/>
            <person name="Wang L."/>
            <person name="Zheng H."/>
            <person name="Xu Z."/>
            <person name="Roellig D.M."/>
            <person name="Li N."/>
            <person name="Frace M.A."/>
            <person name="Tang K."/>
            <person name="Arrowood M.J."/>
            <person name="Moss D.M."/>
            <person name="Zhang L."/>
            <person name="Feng Y."/>
            <person name="Xiao L."/>
        </authorList>
    </citation>
    <scope>NUCLEOTIDE SEQUENCE [LARGE SCALE GENOMIC DNA]</scope>
    <source>
        <strain evidence="2 3">CHN_HEN01</strain>
    </source>
</reference>
<feature type="compositionally biased region" description="Polar residues" evidence="1">
    <location>
        <begin position="358"/>
        <end position="367"/>
    </location>
</feature>
<dbReference type="EMBL" id="JROU02001000">
    <property type="protein sequence ID" value="OEH77695.1"/>
    <property type="molecule type" value="Genomic_DNA"/>
</dbReference>
<feature type="region of interest" description="Disordered" evidence="1">
    <location>
        <begin position="303"/>
        <end position="418"/>
    </location>
</feature>
<feature type="compositionally biased region" description="Low complexity" evidence="1">
    <location>
        <begin position="369"/>
        <end position="388"/>
    </location>
</feature>
<feature type="region of interest" description="Disordered" evidence="1">
    <location>
        <begin position="1022"/>
        <end position="1133"/>
    </location>
</feature>
<feature type="compositionally biased region" description="Basic and acidic residues" evidence="1">
    <location>
        <begin position="1092"/>
        <end position="1104"/>
    </location>
</feature>
<keyword evidence="3" id="KW-1185">Reference proteome</keyword>
<feature type="region of interest" description="Disordered" evidence="1">
    <location>
        <begin position="599"/>
        <end position="631"/>
    </location>
</feature>
<feature type="compositionally biased region" description="Low complexity" evidence="1">
    <location>
        <begin position="1254"/>
        <end position="1267"/>
    </location>
</feature>
<feature type="compositionally biased region" description="Low complexity" evidence="1">
    <location>
        <begin position="533"/>
        <end position="547"/>
    </location>
</feature>
<feature type="compositionally biased region" description="Basic and acidic residues" evidence="1">
    <location>
        <begin position="245"/>
        <end position="264"/>
    </location>
</feature>
<feature type="region of interest" description="Disordered" evidence="1">
    <location>
        <begin position="1312"/>
        <end position="1365"/>
    </location>
</feature>
<feature type="compositionally biased region" description="Polar residues" evidence="1">
    <location>
        <begin position="1057"/>
        <end position="1070"/>
    </location>
</feature>
<feature type="region of interest" description="Disordered" evidence="1">
    <location>
        <begin position="735"/>
        <end position="781"/>
    </location>
</feature>
<dbReference type="VEuPathDB" id="ToxoDB:cyc_07954"/>
<name>A0A1D3D2N2_9EIME</name>
<gene>
    <name evidence="2" type="ORF">cyc_07954</name>
</gene>